<dbReference type="Proteomes" id="UP000279908">
    <property type="component" value="Unassembled WGS sequence"/>
</dbReference>
<dbReference type="Gene3D" id="3.40.50.720">
    <property type="entry name" value="NAD(P)-binding Rossmann-like Domain"/>
    <property type="match status" value="1"/>
</dbReference>
<comment type="caution">
    <text evidence="2">The sequence shown here is derived from an EMBL/GenBank/DDBJ whole genome shotgun (WGS) entry which is preliminary data.</text>
</comment>
<dbReference type="InterPro" id="IPR001509">
    <property type="entry name" value="Epimerase_deHydtase"/>
</dbReference>
<dbReference type="SUPFAM" id="SSF51735">
    <property type="entry name" value="NAD(P)-binding Rossmann-fold domains"/>
    <property type="match status" value="1"/>
</dbReference>
<dbReference type="InterPro" id="IPR036291">
    <property type="entry name" value="NAD(P)-bd_dom_sf"/>
</dbReference>
<dbReference type="CDD" id="cd08946">
    <property type="entry name" value="SDR_e"/>
    <property type="match status" value="1"/>
</dbReference>
<feature type="domain" description="NAD-dependent epimerase/dehydratase" evidence="1">
    <location>
        <begin position="35"/>
        <end position="269"/>
    </location>
</feature>
<evidence type="ECO:0000313" key="3">
    <source>
        <dbReference type="Proteomes" id="UP000279908"/>
    </source>
</evidence>
<proteinExistence type="predicted"/>
<dbReference type="PANTHER" id="PTHR43245:SF23">
    <property type="entry name" value="NAD(P)-BINDING DOMAIN-CONTAINING PROTEIN"/>
    <property type="match status" value="1"/>
</dbReference>
<accession>A0A3S0U0J8</accession>
<gene>
    <name evidence="2" type="ORF">EKD02_09605</name>
</gene>
<organism evidence="2 3">
    <name type="scientific">Chlorobium phaeovibrioides</name>
    <dbReference type="NCBI Taxonomy" id="1094"/>
    <lineage>
        <taxon>Bacteria</taxon>
        <taxon>Pseudomonadati</taxon>
        <taxon>Chlorobiota</taxon>
        <taxon>Chlorobiia</taxon>
        <taxon>Chlorobiales</taxon>
        <taxon>Chlorobiaceae</taxon>
        <taxon>Chlorobium/Pelodictyon group</taxon>
        <taxon>Chlorobium</taxon>
    </lineage>
</organism>
<dbReference type="AlphaFoldDB" id="A0A3S0U0J8"/>
<protein>
    <submittedName>
        <fullName evidence="2">SDR family NAD-dependent epimerase/dehydratase</fullName>
    </submittedName>
</protein>
<evidence type="ECO:0000259" key="1">
    <source>
        <dbReference type="Pfam" id="PF01370"/>
    </source>
</evidence>
<reference evidence="2 3" key="1">
    <citation type="submission" date="2018-12" db="EMBL/GenBank/DDBJ databases">
        <authorList>
            <person name="Lunina O.N."/>
            <person name="Grouzdev D.S."/>
            <person name="Gorlenko V.M."/>
            <person name="Savvichev A.S."/>
        </authorList>
    </citation>
    <scope>NUCLEOTIDE SEQUENCE [LARGE SCALE GENOMIC DNA]</scope>
    <source>
        <strain evidence="2 3">BrKhr-17</strain>
    </source>
</reference>
<dbReference type="PROSITE" id="PS51257">
    <property type="entry name" value="PROKAR_LIPOPROTEIN"/>
    <property type="match status" value="1"/>
</dbReference>
<name>A0A3S0U0J8_CHLPH</name>
<dbReference type="InterPro" id="IPR050177">
    <property type="entry name" value="Lipid_A_modif_metabolic_enz"/>
</dbReference>
<dbReference type="Pfam" id="PF01370">
    <property type="entry name" value="Epimerase"/>
    <property type="match status" value="1"/>
</dbReference>
<evidence type="ECO:0000313" key="2">
    <source>
        <dbReference type="EMBL" id="RTY34921.1"/>
    </source>
</evidence>
<sequence length="352" mass="37557">MKASGTAWIPSGTMSCLSRCGLRELLGLLDRGMRILITGGFGFIGGRLGQSLQRQGHDVILGTRQGECNPPVWLPNARVVNTPWSDAGGLKDICAGIDIVVHAAGMNAGACAADPAGAIDFNAVATARLVQAAVAAGVHRLIYLSTVHVYGSPLEGCITEDTCPRNLHPYASSHLAGEVAVLWAAQNSALESVVLRLSNAFGVPLHDRVDCWMLLVNDLCRQLATTGQMVLKSNGTQQRDFIALGKVCSIVGELMHCDLEVLPHRVVNVGSGVSMSVMEMAQLIQSRYEKMYGQTPQISRCDTEWTAGDSLEYHSNILDSLGIQSAGNGFEEIDALLGYCMRRFGGGDASRS</sequence>
<dbReference type="PANTHER" id="PTHR43245">
    <property type="entry name" value="BIFUNCTIONAL POLYMYXIN RESISTANCE PROTEIN ARNA"/>
    <property type="match status" value="1"/>
</dbReference>
<dbReference type="EMBL" id="RXYK01000029">
    <property type="protein sequence ID" value="RTY34921.1"/>
    <property type="molecule type" value="Genomic_DNA"/>
</dbReference>